<gene>
    <name evidence="1" type="ORF">GGQ88_000119</name>
</gene>
<organism evidence="1 2">
    <name type="scientific">Novosphingobium hassiacum</name>
    <dbReference type="NCBI Taxonomy" id="173676"/>
    <lineage>
        <taxon>Bacteria</taxon>
        <taxon>Pseudomonadati</taxon>
        <taxon>Pseudomonadota</taxon>
        <taxon>Alphaproteobacteria</taxon>
        <taxon>Sphingomonadales</taxon>
        <taxon>Sphingomonadaceae</taxon>
        <taxon>Novosphingobium</taxon>
    </lineage>
</organism>
<accession>A0A7W5ZTD9</accession>
<evidence type="ECO:0000313" key="1">
    <source>
        <dbReference type="EMBL" id="MBB3858879.1"/>
    </source>
</evidence>
<dbReference type="Proteomes" id="UP000562395">
    <property type="component" value="Unassembled WGS sequence"/>
</dbReference>
<name>A0A7W5ZTD9_9SPHN</name>
<sequence>MPYASQQLLVDRYGERLLLQVADRSDPPAGTIDASVVARALSDTDAMIDGYLAGRYVLPLETTPPLLIDLAAQIAIYKLHIYAPDQKIADDYKDAVSALTKIANGVVRLPVAGVEPAGAGSAGVVTIDRERDFTPENLKGWI</sequence>
<protein>
    <submittedName>
        <fullName evidence="1">Phage gp36-like protein</fullName>
    </submittedName>
</protein>
<dbReference type="RefSeq" id="WP_183611088.1">
    <property type="nucleotide sequence ID" value="NZ_JACICY010000001.1"/>
</dbReference>
<proteinExistence type="predicted"/>
<dbReference type="Pfam" id="PF07030">
    <property type="entry name" value="Phage_Mu_Gp36"/>
    <property type="match status" value="1"/>
</dbReference>
<evidence type="ECO:0000313" key="2">
    <source>
        <dbReference type="Proteomes" id="UP000562395"/>
    </source>
</evidence>
<dbReference type="InterPro" id="IPR009752">
    <property type="entry name" value="Phage_Mu_GpJ"/>
</dbReference>
<dbReference type="AlphaFoldDB" id="A0A7W5ZTD9"/>
<keyword evidence="2" id="KW-1185">Reference proteome</keyword>
<comment type="caution">
    <text evidence="1">The sequence shown here is derived from an EMBL/GenBank/DDBJ whole genome shotgun (WGS) entry which is preliminary data.</text>
</comment>
<dbReference type="EMBL" id="JACICY010000001">
    <property type="protein sequence ID" value="MBB3858879.1"/>
    <property type="molecule type" value="Genomic_DNA"/>
</dbReference>
<reference evidence="1 2" key="1">
    <citation type="submission" date="2020-08" db="EMBL/GenBank/DDBJ databases">
        <title>Genomic Encyclopedia of Type Strains, Phase IV (KMG-IV): sequencing the most valuable type-strain genomes for metagenomic binning, comparative biology and taxonomic classification.</title>
        <authorList>
            <person name="Goeker M."/>
        </authorList>
    </citation>
    <scope>NUCLEOTIDE SEQUENCE [LARGE SCALE GENOMIC DNA]</scope>
    <source>
        <strain evidence="1 2">DSM 14552</strain>
    </source>
</reference>